<gene>
    <name evidence="1" type="ORF">H2198_001039</name>
</gene>
<sequence length="169" mass="20871">MPFRSSTKQLKQQLEQQYAIQQQKDIEHGLQRTELEAKIRQHQREEYRRQEVERTLREQQQRDREQEEMRQKRIMLEQRERDNGYRERLRKTTPEALRHVRDLIRIRYYLDIHIWNCRGVQKADRALVMQEAAKADAILQEIYDIIGTWEESLFPDNPEEWRVAKKIRD</sequence>
<evidence type="ECO:0000313" key="2">
    <source>
        <dbReference type="Proteomes" id="UP001172386"/>
    </source>
</evidence>
<reference evidence="1" key="1">
    <citation type="submission" date="2022-10" db="EMBL/GenBank/DDBJ databases">
        <title>Culturing micro-colonial fungi from biological soil crusts in the Mojave desert and describing Neophaeococcomyces mojavensis, and introducing the new genera and species Taxawa tesnikishii.</title>
        <authorList>
            <person name="Kurbessoian T."/>
            <person name="Stajich J.E."/>
        </authorList>
    </citation>
    <scope>NUCLEOTIDE SEQUENCE</scope>
    <source>
        <strain evidence="1">JES_112</strain>
    </source>
</reference>
<proteinExistence type="predicted"/>
<organism evidence="1 2">
    <name type="scientific">Neophaeococcomyces mojaviensis</name>
    <dbReference type="NCBI Taxonomy" id="3383035"/>
    <lineage>
        <taxon>Eukaryota</taxon>
        <taxon>Fungi</taxon>
        <taxon>Dikarya</taxon>
        <taxon>Ascomycota</taxon>
        <taxon>Pezizomycotina</taxon>
        <taxon>Eurotiomycetes</taxon>
        <taxon>Chaetothyriomycetidae</taxon>
        <taxon>Chaetothyriales</taxon>
        <taxon>Chaetothyriales incertae sedis</taxon>
        <taxon>Neophaeococcomyces</taxon>
    </lineage>
</organism>
<comment type="caution">
    <text evidence="1">The sequence shown here is derived from an EMBL/GenBank/DDBJ whole genome shotgun (WGS) entry which is preliminary data.</text>
</comment>
<accession>A0ACC3AI39</accession>
<name>A0ACC3AI39_9EURO</name>
<protein>
    <submittedName>
        <fullName evidence="1">Uncharacterized protein</fullName>
    </submittedName>
</protein>
<dbReference type="EMBL" id="JAPDRQ010000011">
    <property type="protein sequence ID" value="KAJ9663047.1"/>
    <property type="molecule type" value="Genomic_DNA"/>
</dbReference>
<dbReference type="Proteomes" id="UP001172386">
    <property type="component" value="Unassembled WGS sequence"/>
</dbReference>
<evidence type="ECO:0000313" key="1">
    <source>
        <dbReference type="EMBL" id="KAJ9663047.1"/>
    </source>
</evidence>
<keyword evidence="2" id="KW-1185">Reference proteome</keyword>